<dbReference type="Proteomes" id="UP000230447">
    <property type="component" value="Unassembled WGS sequence"/>
</dbReference>
<name>A0A2G9ZEV0_9BACT</name>
<sequence length="307" mass="35286">MSRRLKLIFVGIAFLSLPVFVSAVSLGEKVDFFVDPTYDFSQREEISATLQKIESGIYFYIDDEWLKTLDYQEKQRVEQALASLGTEFYYKIYPTLTSNYGSEWKPGIDKDNRITILIHQMKEGAGGYFKSGDEYPRLQVPNSNQREMVYFNADYITDSLAKSFLAHEFTHLITFNQKDKIQGIEEEVWLNEARAEYAPTLVGYDSEYEGSNLERRVKQFLEEPSNSITEWQNTPSDYGVLNLFTQYLVEQYGVKILADSLQSKEVGISSLNSALEKNGFKEDFSQIFTDWTVAIFVNDCSLAPLDS</sequence>
<comment type="caution">
    <text evidence="1">The sequence shown here is derived from an EMBL/GenBank/DDBJ whole genome shotgun (WGS) entry which is preliminary data.</text>
</comment>
<reference evidence="1 2" key="1">
    <citation type="submission" date="2017-09" db="EMBL/GenBank/DDBJ databases">
        <title>Depth-based differentiation of microbial function through sediment-hosted aquifers and enrichment of novel symbionts in the deep terrestrial subsurface.</title>
        <authorList>
            <person name="Probst A.J."/>
            <person name="Ladd B."/>
            <person name="Jarett J.K."/>
            <person name="Geller-Mcgrath D.E."/>
            <person name="Sieber C.M."/>
            <person name="Emerson J.B."/>
            <person name="Anantharaman K."/>
            <person name="Thomas B.C."/>
            <person name="Malmstrom R."/>
            <person name="Stieglmeier M."/>
            <person name="Klingl A."/>
            <person name="Woyke T."/>
            <person name="Ryan C.M."/>
            <person name="Banfield J.F."/>
        </authorList>
    </citation>
    <scope>NUCLEOTIDE SEQUENCE [LARGE SCALE GENOMIC DNA]</scope>
    <source>
        <strain evidence="1">CG23_combo_of_CG06-09_8_20_14_all_37_87_8</strain>
    </source>
</reference>
<accession>A0A2G9ZEV0</accession>
<proteinExistence type="predicted"/>
<dbReference type="AlphaFoldDB" id="A0A2G9ZEV0"/>
<organism evidence="1 2">
    <name type="scientific">bacterium (Candidatus Gribaldobacteria) CG23_combo_of_CG06-09_8_20_14_all_37_87_8</name>
    <dbReference type="NCBI Taxonomy" id="2014278"/>
    <lineage>
        <taxon>Bacteria</taxon>
        <taxon>Candidatus Gribaldobacteria</taxon>
    </lineage>
</organism>
<dbReference type="EMBL" id="PCSB01000046">
    <property type="protein sequence ID" value="PIP31687.1"/>
    <property type="molecule type" value="Genomic_DNA"/>
</dbReference>
<evidence type="ECO:0000313" key="1">
    <source>
        <dbReference type="EMBL" id="PIP31687.1"/>
    </source>
</evidence>
<evidence type="ECO:0008006" key="3">
    <source>
        <dbReference type="Google" id="ProtNLM"/>
    </source>
</evidence>
<gene>
    <name evidence="1" type="ORF">COX24_02230</name>
</gene>
<protein>
    <recommendedName>
        <fullName evidence="3">Peptidase MA-like domain-containing protein</fullName>
    </recommendedName>
</protein>
<feature type="non-terminal residue" evidence="1">
    <location>
        <position position="307"/>
    </location>
</feature>
<evidence type="ECO:0000313" key="2">
    <source>
        <dbReference type="Proteomes" id="UP000230447"/>
    </source>
</evidence>